<dbReference type="GO" id="GO:0000981">
    <property type="term" value="F:DNA-binding transcription factor activity, RNA polymerase II-specific"/>
    <property type="evidence" value="ECO:0007669"/>
    <property type="project" value="InterPro"/>
</dbReference>
<dbReference type="Gene3D" id="4.10.240.10">
    <property type="entry name" value="Zn(2)-C6 fungal-type DNA-binding domain"/>
    <property type="match status" value="1"/>
</dbReference>
<keyword evidence="1" id="KW-0805">Transcription regulation</keyword>
<feature type="compositionally biased region" description="Polar residues" evidence="5">
    <location>
        <begin position="55"/>
        <end position="65"/>
    </location>
</feature>
<organism evidence="7 8">
    <name type="scientific">Penicillium cataractarum</name>
    <dbReference type="NCBI Taxonomy" id="2100454"/>
    <lineage>
        <taxon>Eukaryota</taxon>
        <taxon>Fungi</taxon>
        <taxon>Dikarya</taxon>
        <taxon>Ascomycota</taxon>
        <taxon>Pezizomycotina</taxon>
        <taxon>Eurotiomycetes</taxon>
        <taxon>Eurotiomycetidae</taxon>
        <taxon>Eurotiales</taxon>
        <taxon>Aspergillaceae</taxon>
        <taxon>Penicillium</taxon>
    </lineage>
</organism>
<dbReference type="GO" id="GO:0008270">
    <property type="term" value="F:zinc ion binding"/>
    <property type="evidence" value="ECO:0007669"/>
    <property type="project" value="InterPro"/>
</dbReference>
<evidence type="ECO:0000256" key="3">
    <source>
        <dbReference type="ARBA" id="ARBA00023163"/>
    </source>
</evidence>
<feature type="compositionally biased region" description="Basic and acidic residues" evidence="5">
    <location>
        <begin position="81"/>
        <end position="91"/>
    </location>
</feature>
<dbReference type="GO" id="GO:0003677">
    <property type="term" value="F:DNA binding"/>
    <property type="evidence" value="ECO:0007669"/>
    <property type="project" value="UniProtKB-KW"/>
</dbReference>
<proteinExistence type="predicted"/>
<dbReference type="PROSITE" id="PS50048">
    <property type="entry name" value="ZN2_CY6_FUNGAL_2"/>
    <property type="match status" value="1"/>
</dbReference>
<comment type="caution">
    <text evidence="7">The sequence shown here is derived from an EMBL/GenBank/DDBJ whole genome shotgun (WGS) entry which is preliminary data.</text>
</comment>
<evidence type="ECO:0000256" key="5">
    <source>
        <dbReference type="SAM" id="MobiDB-lite"/>
    </source>
</evidence>
<reference evidence="7" key="2">
    <citation type="journal article" date="2023" name="IMA Fungus">
        <title>Comparative genomic study of the Penicillium genus elucidates a diverse pangenome and 15 lateral gene transfer events.</title>
        <authorList>
            <person name="Petersen C."/>
            <person name="Sorensen T."/>
            <person name="Nielsen M.R."/>
            <person name="Sondergaard T.E."/>
            <person name="Sorensen J.L."/>
            <person name="Fitzpatrick D.A."/>
            <person name="Frisvad J.C."/>
            <person name="Nielsen K.L."/>
        </authorList>
    </citation>
    <scope>NUCLEOTIDE SEQUENCE</scope>
    <source>
        <strain evidence="7">IBT 29864</strain>
    </source>
</reference>
<protein>
    <recommendedName>
        <fullName evidence="6">Zn(2)-C6 fungal-type domain-containing protein</fullName>
    </recommendedName>
</protein>
<evidence type="ECO:0000256" key="1">
    <source>
        <dbReference type="ARBA" id="ARBA00023015"/>
    </source>
</evidence>
<dbReference type="InterPro" id="IPR001138">
    <property type="entry name" value="Zn2Cys6_DnaBD"/>
</dbReference>
<dbReference type="Proteomes" id="UP001147782">
    <property type="component" value="Unassembled WGS sequence"/>
</dbReference>
<dbReference type="OrthoDB" id="4330117at2759"/>
<keyword evidence="4" id="KW-0539">Nucleus</keyword>
<sequence>MQSKVRSACEECHERKIRCLLPSEGGACQACLTSKRQCYFLPRHKAGRPRRGNRPLSSLPASRHTTPAPIPCLSPRSDGANAERNRARNEAAPENTWQLEGATLPGSFLGNGTSSDGLTMPSDLHAFPSPPISQFPMLPDYFSMDESIGVRAISQSTDPSDSSLSSPARVVSPLVHGHEGSRFPRIVSPMWPEMSVPQAGDTESVGLDRWKNSSVSFATLLEKCSELDCASKVLKERDQRTGIHLHLPPILRAIDALCDQCAAFIHEHPAPCPKESLDPAVLALVIAANFKVLEVCALLVSLSVSNVQRPHDQLLLKRIDFNLTQTKIALVAMKEQEMTSPSVFQTALDQGVRIHQQIVLMTES</sequence>
<gene>
    <name evidence="7" type="ORF">N7496_010898</name>
</gene>
<dbReference type="SMART" id="SM00066">
    <property type="entry name" value="GAL4"/>
    <property type="match status" value="1"/>
</dbReference>
<evidence type="ECO:0000313" key="7">
    <source>
        <dbReference type="EMBL" id="KAJ5358485.1"/>
    </source>
</evidence>
<keyword evidence="8" id="KW-1185">Reference proteome</keyword>
<dbReference type="SUPFAM" id="SSF57701">
    <property type="entry name" value="Zn2/Cys6 DNA-binding domain"/>
    <property type="match status" value="1"/>
</dbReference>
<feature type="domain" description="Zn(2)-C6 fungal-type" evidence="6">
    <location>
        <begin position="8"/>
        <end position="40"/>
    </location>
</feature>
<dbReference type="GeneID" id="81442990"/>
<dbReference type="EMBL" id="JAPZBS010000009">
    <property type="protein sequence ID" value="KAJ5358485.1"/>
    <property type="molecule type" value="Genomic_DNA"/>
</dbReference>
<dbReference type="CDD" id="cd00067">
    <property type="entry name" value="GAL4"/>
    <property type="match status" value="1"/>
</dbReference>
<dbReference type="InterPro" id="IPR036864">
    <property type="entry name" value="Zn2-C6_fun-type_DNA-bd_sf"/>
</dbReference>
<keyword evidence="2" id="KW-0238">DNA-binding</keyword>
<keyword evidence="3" id="KW-0804">Transcription</keyword>
<reference evidence="7" key="1">
    <citation type="submission" date="2022-11" db="EMBL/GenBank/DDBJ databases">
        <authorList>
            <person name="Petersen C."/>
        </authorList>
    </citation>
    <scope>NUCLEOTIDE SEQUENCE</scope>
    <source>
        <strain evidence="7">IBT 29864</strain>
    </source>
</reference>
<accession>A0A9W9RF86</accession>
<dbReference type="RefSeq" id="XP_056549771.1">
    <property type="nucleotide sequence ID" value="XM_056703811.1"/>
</dbReference>
<evidence type="ECO:0000313" key="8">
    <source>
        <dbReference type="Proteomes" id="UP001147782"/>
    </source>
</evidence>
<feature type="region of interest" description="Disordered" evidence="5">
    <location>
        <begin position="45"/>
        <end position="94"/>
    </location>
</feature>
<evidence type="ECO:0000259" key="6">
    <source>
        <dbReference type="PROSITE" id="PS50048"/>
    </source>
</evidence>
<dbReference type="PROSITE" id="PS00463">
    <property type="entry name" value="ZN2_CY6_FUNGAL_1"/>
    <property type="match status" value="1"/>
</dbReference>
<evidence type="ECO:0000256" key="4">
    <source>
        <dbReference type="ARBA" id="ARBA00023242"/>
    </source>
</evidence>
<evidence type="ECO:0000256" key="2">
    <source>
        <dbReference type="ARBA" id="ARBA00023125"/>
    </source>
</evidence>
<name>A0A9W9RF86_9EURO</name>
<dbReference type="AlphaFoldDB" id="A0A9W9RF86"/>